<organism evidence="2 4">
    <name type="scientific">Leptospira bourretii</name>
    <dbReference type="NCBI Taxonomy" id="2484962"/>
    <lineage>
        <taxon>Bacteria</taxon>
        <taxon>Pseudomonadati</taxon>
        <taxon>Spirochaetota</taxon>
        <taxon>Spirochaetia</taxon>
        <taxon>Leptospirales</taxon>
        <taxon>Leptospiraceae</taxon>
        <taxon>Leptospira</taxon>
    </lineage>
</organism>
<name>A0A4R9IP97_9LEPT</name>
<gene>
    <name evidence="2" type="ORF">EHQ23_11685</name>
    <name evidence="3" type="ORF">EHQ26_13290</name>
</gene>
<keyword evidence="1" id="KW-1133">Transmembrane helix</keyword>
<evidence type="ECO:0000313" key="2">
    <source>
        <dbReference type="EMBL" id="TGK85314.1"/>
    </source>
</evidence>
<evidence type="ECO:0000256" key="1">
    <source>
        <dbReference type="SAM" id="Phobius"/>
    </source>
</evidence>
<accession>A0A4R9IP97</accession>
<feature type="transmembrane region" description="Helical" evidence="1">
    <location>
        <begin position="97"/>
        <end position="114"/>
    </location>
</feature>
<dbReference type="Proteomes" id="UP000297918">
    <property type="component" value="Unassembled WGS sequence"/>
</dbReference>
<dbReference type="RefSeq" id="WP_135748224.1">
    <property type="nucleotide sequence ID" value="NZ_RQFL01000024.1"/>
</dbReference>
<keyword evidence="1" id="KW-0812">Transmembrane</keyword>
<feature type="transmembrane region" description="Helical" evidence="1">
    <location>
        <begin position="41"/>
        <end position="60"/>
    </location>
</feature>
<dbReference type="EMBL" id="RQFL01000024">
    <property type="protein sequence ID" value="TGK91074.1"/>
    <property type="molecule type" value="Genomic_DNA"/>
</dbReference>
<feature type="transmembrane region" description="Helical" evidence="1">
    <location>
        <begin position="66"/>
        <end position="85"/>
    </location>
</feature>
<evidence type="ECO:0000313" key="5">
    <source>
        <dbReference type="Proteomes" id="UP000297918"/>
    </source>
</evidence>
<reference evidence="4 5" key="2">
    <citation type="journal article" date="2019" name="PLoS Negl. Trop. Dis.">
        <title>Revisiting the worldwide diversity of Leptospira species in the environment.</title>
        <authorList>
            <person name="Vincent A.T."/>
            <person name="Schiettekatte O."/>
            <person name="Bourhy P."/>
            <person name="Veyrier F.J."/>
            <person name="Picardeau M."/>
        </authorList>
    </citation>
    <scope>NUCLEOTIDE SEQUENCE [LARGE SCALE GENOMIC DNA]</scope>
    <source>
        <strain evidence="2 4">201800280</strain>
        <strain evidence="5">201800281</strain>
    </source>
</reference>
<dbReference type="EMBL" id="RQFM01000022">
    <property type="protein sequence ID" value="TGK85314.1"/>
    <property type="molecule type" value="Genomic_DNA"/>
</dbReference>
<keyword evidence="1" id="KW-0472">Membrane</keyword>
<feature type="transmembrane region" description="Helical" evidence="1">
    <location>
        <begin position="120"/>
        <end position="136"/>
    </location>
</feature>
<feature type="transmembrane region" description="Helical" evidence="1">
    <location>
        <begin position="172"/>
        <end position="192"/>
    </location>
</feature>
<comment type="caution">
    <text evidence="2">The sequence shown here is derived from an EMBL/GenBank/DDBJ whole genome shotgun (WGS) entry which is preliminary data.</text>
</comment>
<proteinExistence type="predicted"/>
<feature type="transmembrane region" description="Helical" evidence="1">
    <location>
        <begin position="148"/>
        <end position="166"/>
    </location>
</feature>
<feature type="transmembrane region" description="Helical" evidence="1">
    <location>
        <begin position="12"/>
        <end position="29"/>
    </location>
</feature>
<reference evidence="3" key="1">
    <citation type="submission" date="2018-10" db="EMBL/GenBank/DDBJ databases">
        <authorList>
            <person name="Vincent A.T."/>
            <person name="Schiettekatte O."/>
            <person name="Bourhy P."/>
            <person name="Veyrier F.J."/>
            <person name="Picardeau M."/>
        </authorList>
    </citation>
    <scope>NUCLEOTIDE SEQUENCE</scope>
    <source>
        <strain evidence="3">201800281</strain>
    </source>
</reference>
<sequence>MTNVLSWEIRTLLTIIAIILTFYAYIPYIKGIRIGTIQPHVFSWIIWGVTTFIVFFAQVAGHGGVGSIPIGVSGIITILVAFFVYRKRGDIHITKSDWFFFGLALSSLPFWFYFSDPLAAVLVLSLADILGFIPTFRKGYILPNSEPLGFYLIFLFRNFLAMVALAEWNTTTLLFPGSAGIACVVFVVMVKIRKKKSESIRDSQPDKIPLI</sequence>
<dbReference type="Proteomes" id="UP000297394">
    <property type="component" value="Unassembled WGS sequence"/>
</dbReference>
<evidence type="ECO:0000313" key="4">
    <source>
        <dbReference type="Proteomes" id="UP000297394"/>
    </source>
</evidence>
<protein>
    <submittedName>
        <fullName evidence="2">Uncharacterized protein</fullName>
    </submittedName>
</protein>
<keyword evidence="5" id="KW-1185">Reference proteome</keyword>
<evidence type="ECO:0000313" key="3">
    <source>
        <dbReference type="EMBL" id="TGK91074.1"/>
    </source>
</evidence>
<dbReference type="OrthoDB" id="2242787at2"/>
<dbReference type="AlphaFoldDB" id="A0A4R9IP97"/>